<protein>
    <recommendedName>
        <fullName evidence="3">STAS domain-containing protein</fullName>
    </recommendedName>
</protein>
<proteinExistence type="predicted"/>
<gene>
    <name evidence="1" type="ORF">GN138_03410</name>
</gene>
<evidence type="ECO:0000313" key="2">
    <source>
        <dbReference type="Proteomes" id="UP000478208"/>
    </source>
</evidence>
<reference evidence="1 2" key="1">
    <citation type="submission" date="2019-12" db="EMBL/GenBank/DDBJ databases">
        <authorList>
            <person name="Li J."/>
        </authorList>
    </citation>
    <scope>NUCLEOTIDE SEQUENCE [LARGE SCALE GENOMIC DNA]</scope>
    <source>
        <strain evidence="1 2">HL2-2</strain>
    </source>
</reference>
<dbReference type="AlphaFoldDB" id="A0A6L6U997"/>
<dbReference type="EMBL" id="WOWS01000001">
    <property type="protein sequence ID" value="MUU77482.1"/>
    <property type="molecule type" value="Genomic_DNA"/>
</dbReference>
<evidence type="ECO:0000313" key="1">
    <source>
        <dbReference type="EMBL" id="MUU77482.1"/>
    </source>
</evidence>
<comment type="caution">
    <text evidence="1">The sequence shown here is derived from an EMBL/GenBank/DDBJ whole genome shotgun (WGS) entry which is preliminary data.</text>
</comment>
<keyword evidence="2" id="KW-1185">Reference proteome</keyword>
<dbReference type="Proteomes" id="UP000478208">
    <property type="component" value="Unassembled WGS sequence"/>
</dbReference>
<sequence>MKNVIEFDGIKFWVDQNTIHCDLNTVFFKTFDSAIIEELFCDILPLISNGTYMPIIVNLESLNRKNALRIFRIISKSAVIKKLVLSRIFLVDSLKLKLVLSLNNILVKQVVPNKIYTDFNTAHEFCKNDFKIFNTVSQQAFS</sequence>
<dbReference type="RefSeq" id="WP_157362138.1">
    <property type="nucleotide sequence ID" value="NZ_WOWS01000001.1"/>
</dbReference>
<organism evidence="1 2">
    <name type="scientific">Winogradskyella endarachnes</name>
    <dbReference type="NCBI Taxonomy" id="2681965"/>
    <lineage>
        <taxon>Bacteria</taxon>
        <taxon>Pseudomonadati</taxon>
        <taxon>Bacteroidota</taxon>
        <taxon>Flavobacteriia</taxon>
        <taxon>Flavobacteriales</taxon>
        <taxon>Flavobacteriaceae</taxon>
        <taxon>Winogradskyella</taxon>
    </lineage>
</organism>
<evidence type="ECO:0008006" key="3">
    <source>
        <dbReference type="Google" id="ProtNLM"/>
    </source>
</evidence>
<name>A0A6L6U997_9FLAO</name>
<accession>A0A6L6U997</accession>